<name>A0A1Y4LD56_9FIRM</name>
<accession>A0A1Y4LD56</accession>
<dbReference type="PANTHER" id="PTHR33169:SF24">
    <property type="entry name" value="TRANSCRIPTIONAL REGULATOR, PADR FAMILY"/>
    <property type="match status" value="1"/>
</dbReference>
<dbReference type="AlphaFoldDB" id="A0A1Y4LD56"/>
<dbReference type="PANTHER" id="PTHR33169">
    <property type="entry name" value="PADR-FAMILY TRANSCRIPTIONAL REGULATOR"/>
    <property type="match status" value="1"/>
</dbReference>
<evidence type="ECO:0000259" key="1">
    <source>
        <dbReference type="Pfam" id="PF03551"/>
    </source>
</evidence>
<dbReference type="InterPro" id="IPR005149">
    <property type="entry name" value="Tscrpt_reg_PadR_N"/>
</dbReference>
<dbReference type="InterPro" id="IPR036388">
    <property type="entry name" value="WH-like_DNA-bd_sf"/>
</dbReference>
<evidence type="ECO:0000313" key="4">
    <source>
        <dbReference type="Proteomes" id="UP000195326"/>
    </source>
</evidence>
<dbReference type="EMBL" id="NFKL01000004">
    <property type="protein sequence ID" value="OUP59923.1"/>
    <property type="molecule type" value="Genomic_DNA"/>
</dbReference>
<dbReference type="EMBL" id="NFKK01000004">
    <property type="protein sequence ID" value="OUP53439.1"/>
    <property type="molecule type" value="Genomic_DNA"/>
</dbReference>
<dbReference type="Proteomes" id="UP000195326">
    <property type="component" value="Unassembled WGS sequence"/>
</dbReference>
<dbReference type="Proteomes" id="UP000195897">
    <property type="component" value="Unassembled WGS sequence"/>
</dbReference>
<dbReference type="SUPFAM" id="SSF46785">
    <property type="entry name" value="Winged helix' DNA-binding domain"/>
    <property type="match status" value="1"/>
</dbReference>
<evidence type="ECO:0000313" key="3">
    <source>
        <dbReference type="EMBL" id="OUP59923.1"/>
    </source>
</evidence>
<dbReference type="Gene3D" id="1.10.10.10">
    <property type="entry name" value="Winged helix-like DNA-binding domain superfamily/Winged helix DNA-binding domain"/>
    <property type="match status" value="1"/>
</dbReference>
<dbReference type="InterPro" id="IPR036390">
    <property type="entry name" value="WH_DNA-bd_sf"/>
</dbReference>
<comment type="caution">
    <text evidence="2">The sequence shown here is derived from an EMBL/GenBank/DDBJ whole genome shotgun (WGS) entry which is preliminary data.</text>
</comment>
<dbReference type="STRING" id="501571.GCA_900143195_01706"/>
<gene>
    <name evidence="3" type="ORF">B5F15_03685</name>
    <name evidence="2" type="ORF">B5F17_05375</name>
</gene>
<dbReference type="InterPro" id="IPR052509">
    <property type="entry name" value="Metal_resp_DNA-bind_regulator"/>
</dbReference>
<reference evidence="4 5" key="1">
    <citation type="submission" date="2017-04" db="EMBL/GenBank/DDBJ databases">
        <title>Function of individual gut microbiota members based on whole genome sequencing of pure cultures obtained from chicken caecum.</title>
        <authorList>
            <person name="Medvecky M."/>
            <person name="Cejkova D."/>
            <person name="Polansky O."/>
            <person name="Karasova D."/>
            <person name="Kubasova T."/>
            <person name="Cizek A."/>
            <person name="Rychlik I."/>
        </authorList>
    </citation>
    <scope>NUCLEOTIDE SEQUENCE [LARGE SCALE GENOMIC DNA]</scope>
    <source>
        <strain evidence="4">An179</strain>
        <strain evidence="5">An180</strain>
    </source>
</reference>
<dbReference type="Pfam" id="PF03551">
    <property type="entry name" value="PadR"/>
    <property type="match status" value="1"/>
</dbReference>
<sequence>MSFPISAALLDAIVLSVVSREGTYGYKITQDIRKVCDVSDSTLYPVLRRLLKAGALETYDQAVDGRMRRYYKITPIGRMQLMQYLSDWADYRDKIESVFFGGSSK</sequence>
<proteinExistence type="predicted"/>
<feature type="domain" description="Transcription regulator PadR N-terminal" evidence="1">
    <location>
        <begin position="14"/>
        <end position="81"/>
    </location>
</feature>
<organism evidence="2 5">
    <name type="scientific">Butyricicoccus pullicaecorum</name>
    <dbReference type="NCBI Taxonomy" id="501571"/>
    <lineage>
        <taxon>Bacteria</taxon>
        <taxon>Bacillati</taxon>
        <taxon>Bacillota</taxon>
        <taxon>Clostridia</taxon>
        <taxon>Eubacteriales</taxon>
        <taxon>Butyricicoccaceae</taxon>
        <taxon>Butyricicoccus</taxon>
    </lineage>
</organism>
<reference evidence="2" key="2">
    <citation type="journal article" date="2018" name="BMC Genomics">
        <title>Whole genome sequencing and function prediction of 133 gut anaerobes isolated from chicken caecum in pure cultures.</title>
        <authorList>
            <person name="Medvecky M."/>
            <person name="Cejkova D."/>
            <person name="Polansky O."/>
            <person name="Karasova D."/>
            <person name="Kubasova T."/>
            <person name="Cizek A."/>
            <person name="Rychlik I."/>
        </authorList>
    </citation>
    <scope>NUCLEOTIDE SEQUENCE</scope>
    <source>
        <strain evidence="3">An179</strain>
        <strain evidence="2">An180</strain>
    </source>
</reference>
<dbReference type="RefSeq" id="WP_016148819.1">
    <property type="nucleotide sequence ID" value="NZ_CABKSA010000003.1"/>
</dbReference>
<protein>
    <submittedName>
        <fullName evidence="2">PadR family transcriptional regulator</fullName>
    </submittedName>
</protein>
<evidence type="ECO:0000313" key="5">
    <source>
        <dbReference type="Proteomes" id="UP000195897"/>
    </source>
</evidence>
<evidence type="ECO:0000313" key="2">
    <source>
        <dbReference type="EMBL" id="OUP53439.1"/>
    </source>
</evidence>